<dbReference type="Pfam" id="PF13432">
    <property type="entry name" value="TPR_16"/>
    <property type="match status" value="1"/>
</dbReference>
<accession>A0AAW1K380</accession>
<dbReference type="SUPFAM" id="SSF48452">
    <property type="entry name" value="TPR-like"/>
    <property type="match status" value="3"/>
</dbReference>
<feature type="domain" description="J" evidence="5">
    <location>
        <begin position="402"/>
        <end position="472"/>
    </location>
</feature>
<feature type="repeat" description="TPR" evidence="4">
    <location>
        <begin position="49"/>
        <end position="82"/>
    </location>
</feature>
<dbReference type="SMART" id="SM00028">
    <property type="entry name" value="TPR"/>
    <property type="match status" value="6"/>
</dbReference>
<proteinExistence type="predicted"/>
<dbReference type="PROSITE" id="PS50076">
    <property type="entry name" value="DNAJ_2"/>
    <property type="match status" value="1"/>
</dbReference>
<evidence type="ECO:0000313" key="6">
    <source>
        <dbReference type="EMBL" id="KAK9712991.1"/>
    </source>
</evidence>
<dbReference type="InterPro" id="IPR019734">
    <property type="entry name" value="TPR_rpt"/>
</dbReference>
<dbReference type="SMART" id="SM00271">
    <property type="entry name" value="DnaJ"/>
    <property type="match status" value="1"/>
</dbReference>
<dbReference type="FunFam" id="1.25.40.10:FF:000097">
    <property type="entry name" value="DnaJ homolog subfamily C member 7 homolog"/>
    <property type="match status" value="1"/>
</dbReference>
<evidence type="ECO:0000259" key="5">
    <source>
        <dbReference type="PROSITE" id="PS50076"/>
    </source>
</evidence>
<dbReference type="CDD" id="cd06257">
    <property type="entry name" value="DnaJ"/>
    <property type="match status" value="1"/>
</dbReference>
<dbReference type="PRINTS" id="PR00625">
    <property type="entry name" value="JDOMAIN"/>
</dbReference>
<dbReference type="Proteomes" id="UP001458880">
    <property type="component" value="Unassembled WGS sequence"/>
</dbReference>
<comment type="caution">
    <text evidence="6">The sequence shown here is derived from an EMBL/GenBank/DDBJ whole genome shotgun (WGS) entry which is preliminary data.</text>
</comment>
<dbReference type="Gene3D" id="1.10.287.110">
    <property type="entry name" value="DnaJ domain"/>
    <property type="match status" value="1"/>
</dbReference>
<organism evidence="6 7">
    <name type="scientific">Popillia japonica</name>
    <name type="common">Japanese beetle</name>
    <dbReference type="NCBI Taxonomy" id="7064"/>
    <lineage>
        <taxon>Eukaryota</taxon>
        <taxon>Metazoa</taxon>
        <taxon>Ecdysozoa</taxon>
        <taxon>Arthropoda</taxon>
        <taxon>Hexapoda</taxon>
        <taxon>Insecta</taxon>
        <taxon>Pterygota</taxon>
        <taxon>Neoptera</taxon>
        <taxon>Endopterygota</taxon>
        <taxon>Coleoptera</taxon>
        <taxon>Polyphaga</taxon>
        <taxon>Scarabaeiformia</taxon>
        <taxon>Scarabaeidae</taxon>
        <taxon>Rutelinae</taxon>
        <taxon>Popillia</taxon>
    </lineage>
</organism>
<keyword evidence="2 4" id="KW-0802">TPR repeat</keyword>
<dbReference type="SUPFAM" id="SSF46565">
    <property type="entry name" value="Chaperone J-domain"/>
    <property type="match status" value="1"/>
</dbReference>
<reference evidence="6 7" key="1">
    <citation type="journal article" date="2024" name="BMC Genomics">
        <title>De novo assembly and annotation of Popillia japonica's genome with initial clues to its potential as an invasive pest.</title>
        <authorList>
            <person name="Cucini C."/>
            <person name="Boschi S."/>
            <person name="Funari R."/>
            <person name="Cardaioli E."/>
            <person name="Iannotti N."/>
            <person name="Marturano G."/>
            <person name="Paoli F."/>
            <person name="Bruttini M."/>
            <person name="Carapelli A."/>
            <person name="Frati F."/>
            <person name="Nardi F."/>
        </authorList>
    </citation>
    <scope>NUCLEOTIDE SEQUENCE [LARGE SCALE GENOMIC DNA]</scope>
    <source>
        <strain evidence="6">DMR45628</strain>
    </source>
</reference>
<evidence type="ECO:0000256" key="4">
    <source>
        <dbReference type="PROSITE-ProRule" id="PRU00339"/>
    </source>
</evidence>
<evidence type="ECO:0000256" key="3">
    <source>
        <dbReference type="ARBA" id="ARBA00023186"/>
    </source>
</evidence>
<feature type="repeat" description="TPR" evidence="4">
    <location>
        <begin position="315"/>
        <end position="348"/>
    </location>
</feature>
<keyword evidence="3" id="KW-0143">Chaperone</keyword>
<feature type="repeat" description="TPR" evidence="4">
    <location>
        <begin position="231"/>
        <end position="264"/>
    </location>
</feature>
<name>A0AAW1K380_POPJA</name>
<sequence length="519" mass="58960">MEATCLEGCALTSVSVSSLASNMADVVDDLGMDCNMTDEIIPKSAQELAELKKENGNQLYKIKQYRSALPLYTEAIELCPDIASYYGNRAACHMMLNSYQDALEDARKSVQLDSSFVKGYIRILKCAIALGDVMTAENAIKNIKIYEPNNNSIKTELTSVEILKKFEADAVRAYDKKDFRTVVYCMDRCIGQSPNCPRYKTTKAECLAYLGRFEESQEIVNGLLHTDKGNAEAIYVRGMCLFYEDNIDSACNHFMQVLRLAPDHKKAMEIYKKAKQLKKKKDDGNDAFKNCRYQEALNLYTEALQVDPFNKKTNAKLYFNRATVYSKLNNLQKAVADCTDALNLDENYFKALLRRAKCYMDLGEYEDAVRDYEKACKMDKSRENKRLLQDAKLALKKSKRKDYYKILGVERSATDDEIKKAYRKRALVHHPDRHANASDAEKKEQEKKFKELGEAYGILSDPKKKARYDSGQDCEDGFEGGMHDFDPTQVFQTFFSNGHGGQYSFSSSGGFPGFSFQFG</sequence>
<dbReference type="Pfam" id="PF00226">
    <property type="entry name" value="DnaJ"/>
    <property type="match status" value="1"/>
</dbReference>
<dbReference type="AlphaFoldDB" id="A0AAW1K380"/>
<protein>
    <submittedName>
        <fullName evidence="6">Tetratricopeptide repeat</fullName>
    </submittedName>
</protein>
<dbReference type="EMBL" id="JASPKY010000254">
    <property type="protein sequence ID" value="KAK9712991.1"/>
    <property type="molecule type" value="Genomic_DNA"/>
</dbReference>
<keyword evidence="1" id="KW-0677">Repeat</keyword>
<evidence type="ECO:0000256" key="2">
    <source>
        <dbReference type="ARBA" id="ARBA00022803"/>
    </source>
</evidence>
<evidence type="ECO:0000313" key="7">
    <source>
        <dbReference type="Proteomes" id="UP001458880"/>
    </source>
</evidence>
<dbReference type="Gene3D" id="1.25.40.10">
    <property type="entry name" value="Tetratricopeptide repeat domain"/>
    <property type="match status" value="1"/>
</dbReference>
<feature type="repeat" description="TPR" evidence="4">
    <location>
        <begin position="349"/>
        <end position="382"/>
    </location>
</feature>
<dbReference type="Pfam" id="PF00515">
    <property type="entry name" value="TPR_1"/>
    <property type="match status" value="1"/>
</dbReference>
<evidence type="ECO:0000256" key="1">
    <source>
        <dbReference type="ARBA" id="ARBA00022737"/>
    </source>
</evidence>
<keyword evidence="7" id="KW-1185">Reference proteome</keyword>
<dbReference type="InterPro" id="IPR001623">
    <property type="entry name" value="DnaJ_domain"/>
</dbReference>
<dbReference type="PANTHER" id="PTHR45188">
    <property type="entry name" value="DNAJ PROTEIN P58IPK HOMOLOG"/>
    <property type="match status" value="1"/>
</dbReference>
<dbReference type="PANTHER" id="PTHR45188:SF2">
    <property type="entry name" value="DNAJ HOMOLOG SUBFAMILY C MEMBER 7"/>
    <property type="match status" value="1"/>
</dbReference>
<dbReference type="PROSITE" id="PS50005">
    <property type="entry name" value="TPR"/>
    <property type="match status" value="4"/>
</dbReference>
<dbReference type="InterPro" id="IPR011990">
    <property type="entry name" value="TPR-like_helical_dom_sf"/>
</dbReference>
<gene>
    <name evidence="6" type="ORF">QE152_g24591</name>
</gene>
<dbReference type="InterPro" id="IPR036869">
    <property type="entry name" value="J_dom_sf"/>
</dbReference>
<dbReference type="Pfam" id="PF13181">
    <property type="entry name" value="TPR_8"/>
    <property type="match status" value="2"/>
</dbReference>